<dbReference type="SUPFAM" id="SSF103481">
    <property type="entry name" value="Multidrug resistance efflux transporter EmrE"/>
    <property type="match status" value="2"/>
</dbReference>
<feature type="transmembrane region" description="Helical" evidence="2">
    <location>
        <begin position="94"/>
        <end position="115"/>
    </location>
</feature>
<feature type="chain" id="PRO_5038666987" evidence="3">
    <location>
        <begin position="18"/>
        <end position="288"/>
    </location>
</feature>
<proteinExistence type="inferred from homology"/>
<organism evidence="5 6">
    <name type="scientific">Streptosporangium becharense</name>
    <dbReference type="NCBI Taxonomy" id="1816182"/>
    <lineage>
        <taxon>Bacteria</taxon>
        <taxon>Bacillati</taxon>
        <taxon>Actinomycetota</taxon>
        <taxon>Actinomycetes</taxon>
        <taxon>Streptosporangiales</taxon>
        <taxon>Streptosporangiaceae</taxon>
        <taxon>Streptosporangium</taxon>
    </lineage>
</organism>
<evidence type="ECO:0000313" key="5">
    <source>
        <dbReference type="EMBL" id="MBB5819948.1"/>
    </source>
</evidence>
<feature type="transmembrane region" description="Helical" evidence="2">
    <location>
        <begin position="151"/>
        <end position="167"/>
    </location>
</feature>
<evidence type="ECO:0000259" key="4">
    <source>
        <dbReference type="Pfam" id="PF00892"/>
    </source>
</evidence>
<accession>A0A7W9IFY3</accession>
<feature type="signal peptide" evidence="3">
    <location>
        <begin position="1"/>
        <end position="17"/>
    </location>
</feature>
<dbReference type="PANTHER" id="PTHR22911">
    <property type="entry name" value="ACYL-MALONYL CONDENSING ENZYME-RELATED"/>
    <property type="match status" value="1"/>
</dbReference>
<evidence type="ECO:0000256" key="3">
    <source>
        <dbReference type="SAM" id="SignalP"/>
    </source>
</evidence>
<feature type="transmembrane region" description="Helical" evidence="2">
    <location>
        <begin position="218"/>
        <end position="239"/>
    </location>
</feature>
<dbReference type="GO" id="GO:0016020">
    <property type="term" value="C:membrane"/>
    <property type="evidence" value="ECO:0007669"/>
    <property type="project" value="InterPro"/>
</dbReference>
<dbReference type="EMBL" id="JACHMP010000001">
    <property type="protein sequence ID" value="MBB5819948.1"/>
    <property type="molecule type" value="Genomic_DNA"/>
</dbReference>
<evidence type="ECO:0000313" key="6">
    <source>
        <dbReference type="Proteomes" id="UP000540685"/>
    </source>
</evidence>
<keyword evidence="3" id="KW-0732">Signal</keyword>
<protein>
    <submittedName>
        <fullName evidence="5">Drug/metabolite transporter (DMT)-like permease</fullName>
    </submittedName>
</protein>
<feature type="domain" description="EamA" evidence="4">
    <location>
        <begin position="5"/>
        <end position="137"/>
    </location>
</feature>
<name>A0A7W9IFY3_9ACTN</name>
<feature type="transmembrane region" description="Helical" evidence="2">
    <location>
        <begin position="33"/>
        <end position="56"/>
    </location>
</feature>
<dbReference type="InterPro" id="IPR037185">
    <property type="entry name" value="EmrE-like"/>
</dbReference>
<feature type="transmembrane region" description="Helical" evidence="2">
    <location>
        <begin position="63"/>
        <end position="82"/>
    </location>
</feature>
<comment type="caution">
    <text evidence="5">The sequence shown here is derived from an EMBL/GenBank/DDBJ whole genome shotgun (WGS) entry which is preliminary data.</text>
</comment>
<evidence type="ECO:0000256" key="1">
    <source>
        <dbReference type="ARBA" id="ARBA00007362"/>
    </source>
</evidence>
<dbReference type="AlphaFoldDB" id="A0A7W9IFY3"/>
<keyword evidence="2" id="KW-1133">Transmembrane helix</keyword>
<evidence type="ECO:0000256" key="2">
    <source>
        <dbReference type="SAM" id="Phobius"/>
    </source>
</evidence>
<dbReference type="RefSeq" id="WP_184537581.1">
    <property type="nucleotide sequence ID" value="NZ_JACHMP010000001.1"/>
</dbReference>
<keyword evidence="6" id="KW-1185">Reference proteome</keyword>
<sequence>MSSLALALALASAVAHASWNLMSKQAAHADDVVFVWLVVTASTVLWAPVAAGYLLLGGTFPTPAGLAAIAGSTAVHVVYFMLLQRGYRHGDLSMVYPIARGTGPLLASLVAVVLLGERPGPAGVAGILLVGTGVFLLGATRRPTRRDLTGIGFGFAVGVCIAAYTVWDKQAVSAFGVAPLMLNYLGELGRSVVMTPAVLTTRRRGLITPTWREHRVRVLGAAVLGPFSYLLMLIAFTFSPISSVAPVREISVLIAVVLGGRLLAEGDLPRRLLAAGVIVAGVVTIALN</sequence>
<dbReference type="PANTHER" id="PTHR22911:SF106">
    <property type="entry name" value="INTEGRAL MEMBRANE PROTEIN"/>
    <property type="match status" value="1"/>
</dbReference>
<dbReference type="Gene3D" id="1.10.3730.20">
    <property type="match status" value="1"/>
</dbReference>
<gene>
    <name evidence="5" type="ORF">F4562_003010</name>
</gene>
<reference evidence="5 6" key="1">
    <citation type="submission" date="2020-08" db="EMBL/GenBank/DDBJ databases">
        <title>Sequencing the genomes of 1000 actinobacteria strains.</title>
        <authorList>
            <person name="Klenk H.-P."/>
        </authorList>
    </citation>
    <scope>NUCLEOTIDE SEQUENCE [LARGE SCALE GENOMIC DNA]</scope>
    <source>
        <strain evidence="5 6">DSM 46887</strain>
    </source>
</reference>
<feature type="transmembrane region" description="Helical" evidence="2">
    <location>
        <begin position="122"/>
        <end position="139"/>
    </location>
</feature>
<dbReference type="Pfam" id="PF00892">
    <property type="entry name" value="EamA"/>
    <property type="match status" value="2"/>
</dbReference>
<feature type="transmembrane region" description="Helical" evidence="2">
    <location>
        <begin position="271"/>
        <end position="287"/>
    </location>
</feature>
<dbReference type="InterPro" id="IPR000620">
    <property type="entry name" value="EamA_dom"/>
</dbReference>
<dbReference type="Proteomes" id="UP000540685">
    <property type="component" value="Unassembled WGS sequence"/>
</dbReference>
<feature type="domain" description="EamA" evidence="4">
    <location>
        <begin position="149"/>
        <end position="285"/>
    </location>
</feature>
<keyword evidence="2" id="KW-0472">Membrane</keyword>
<keyword evidence="2" id="KW-0812">Transmembrane</keyword>
<comment type="similarity">
    <text evidence="1">Belongs to the EamA transporter family.</text>
</comment>